<reference evidence="1 2" key="1">
    <citation type="submission" date="2015-06" db="EMBL/GenBank/DDBJ databases">
        <authorList>
            <person name="Xie B.-B."/>
            <person name="Rong J.-C."/>
            <person name="Qin Q.-L."/>
            <person name="Zhang Y.-Z."/>
        </authorList>
    </citation>
    <scope>NUCLEOTIDE SEQUENCE [LARGE SCALE GENOMIC DNA]</scope>
    <source>
        <strain evidence="1 2">JCM 20779</strain>
    </source>
</reference>
<name>A0ABM6N9L8_PSEO7</name>
<proteinExistence type="predicted"/>
<gene>
    <name evidence="1" type="ORF">PPIS_a0185</name>
</gene>
<dbReference type="PROSITE" id="PS51257">
    <property type="entry name" value="PROKAR_LIPOPROTEIN"/>
    <property type="match status" value="1"/>
</dbReference>
<protein>
    <recommendedName>
        <fullName evidence="3">Lipoprotein</fullName>
    </recommendedName>
</protein>
<evidence type="ECO:0008006" key="3">
    <source>
        <dbReference type="Google" id="ProtNLM"/>
    </source>
</evidence>
<evidence type="ECO:0000313" key="1">
    <source>
        <dbReference type="EMBL" id="ATD05540.1"/>
    </source>
</evidence>
<organism evidence="1 2">
    <name type="scientific">Pseudoalteromonas piscicida</name>
    <dbReference type="NCBI Taxonomy" id="43662"/>
    <lineage>
        <taxon>Bacteria</taxon>
        <taxon>Pseudomonadati</taxon>
        <taxon>Pseudomonadota</taxon>
        <taxon>Gammaproteobacteria</taxon>
        <taxon>Alteromonadales</taxon>
        <taxon>Pseudoalteromonadaceae</taxon>
        <taxon>Pseudoalteromonas</taxon>
    </lineage>
</organism>
<evidence type="ECO:0000313" key="2">
    <source>
        <dbReference type="Proteomes" id="UP000016521"/>
    </source>
</evidence>
<dbReference type="Proteomes" id="UP000016521">
    <property type="component" value="Chromosome I"/>
</dbReference>
<sequence length="37" mass="4078">MKKILNVVLLFALTACSVEDPNETGPSQIDKDEDKSQ</sequence>
<keyword evidence="2" id="KW-1185">Reference proteome</keyword>
<accession>A0ABM6N9L8</accession>
<dbReference type="EMBL" id="CP011924">
    <property type="protein sequence ID" value="ATD05540.1"/>
    <property type="molecule type" value="Genomic_DNA"/>
</dbReference>